<name>A0AAP4BPT1_9CORY</name>
<dbReference type="InterPro" id="IPR041663">
    <property type="entry name" value="DisA/LigA_HHH"/>
</dbReference>
<dbReference type="InterPro" id="IPR013839">
    <property type="entry name" value="DNAligase_adenylation"/>
</dbReference>
<reference evidence="16" key="1">
    <citation type="submission" date="2023-05" db="EMBL/GenBank/DDBJ databases">
        <title>Metabolic capabilities are highly conserved among human nasal-associated Corynebacterium species in pangenomic analyses.</title>
        <authorList>
            <person name="Tran T.H."/>
            <person name="Roberts A.Q."/>
            <person name="Escapa I.F."/>
            <person name="Gao W."/>
            <person name="Conlan S."/>
            <person name="Kong H."/>
            <person name="Segre J.A."/>
            <person name="Kelly M.S."/>
            <person name="Lemon K.P."/>
        </authorList>
    </citation>
    <scope>NUCLEOTIDE SEQUENCE</scope>
    <source>
        <strain evidence="16">KPL2773</strain>
    </source>
</reference>
<dbReference type="CDD" id="cd00114">
    <property type="entry name" value="LIGANc"/>
    <property type="match status" value="1"/>
</dbReference>
<feature type="binding site" evidence="13">
    <location>
        <position position="425"/>
    </location>
    <ligand>
        <name>Zn(2+)</name>
        <dbReference type="ChEBI" id="CHEBI:29105"/>
    </ligand>
</feature>
<evidence type="ECO:0000256" key="10">
    <source>
        <dbReference type="ARBA" id="ARBA00023204"/>
    </source>
</evidence>
<dbReference type="InterPro" id="IPR004149">
    <property type="entry name" value="Znf_DNAligase_C4"/>
</dbReference>
<evidence type="ECO:0000256" key="12">
    <source>
        <dbReference type="ARBA" id="ARBA00060881"/>
    </source>
</evidence>
<dbReference type="SUPFAM" id="SSF47781">
    <property type="entry name" value="RuvA domain 2-like"/>
    <property type="match status" value="1"/>
</dbReference>
<organism evidence="16 17">
    <name type="scientific">Corynebacterium pseudodiphtheriticum</name>
    <dbReference type="NCBI Taxonomy" id="37637"/>
    <lineage>
        <taxon>Bacteria</taxon>
        <taxon>Bacillati</taxon>
        <taxon>Actinomycetota</taxon>
        <taxon>Actinomycetes</taxon>
        <taxon>Mycobacteriales</taxon>
        <taxon>Corynebacteriaceae</taxon>
        <taxon>Corynebacterium</taxon>
    </lineage>
</organism>
<dbReference type="PANTHER" id="PTHR23389:SF9">
    <property type="entry name" value="DNA LIGASE"/>
    <property type="match status" value="1"/>
</dbReference>
<dbReference type="PROSITE" id="PS01055">
    <property type="entry name" value="DNA_LIGASE_N1"/>
    <property type="match status" value="1"/>
</dbReference>
<dbReference type="CDD" id="cd17748">
    <property type="entry name" value="BRCT_DNA_ligase_like"/>
    <property type="match status" value="1"/>
</dbReference>
<keyword evidence="8 13" id="KW-0460">Magnesium</keyword>
<dbReference type="GO" id="GO:0006281">
    <property type="term" value="P:DNA repair"/>
    <property type="evidence" value="ECO:0007669"/>
    <property type="project" value="UniProtKB-KW"/>
</dbReference>
<dbReference type="InterPro" id="IPR001357">
    <property type="entry name" value="BRCT_dom"/>
</dbReference>
<dbReference type="PROSITE" id="PS50172">
    <property type="entry name" value="BRCT"/>
    <property type="match status" value="1"/>
</dbReference>
<evidence type="ECO:0000256" key="6">
    <source>
        <dbReference type="ARBA" id="ARBA00022763"/>
    </source>
</evidence>
<evidence type="ECO:0000256" key="4">
    <source>
        <dbReference type="ARBA" id="ARBA00022705"/>
    </source>
</evidence>
<feature type="binding site" evidence="13">
    <location>
        <position position="328"/>
    </location>
    <ligand>
        <name>NAD(+)</name>
        <dbReference type="ChEBI" id="CHEBI:57540"/>
    </ligand>
</feature>
<comment type="function">
    <text evidence="13">DNA ligase that catalyzes the formation of phosphodiester linkages between 5'-phosphoryl and 3'-hydroxyl groups in double-stranded DNA using NAD as a coenzyme and as the energy source for the reaction. It is essential for DNA replication and repair of damaged DNA.</text>
</comment>
<evidence type="ECO:0000256" key="3">
    <source>
        <dbReference type="ARBA" id="ARBA00022598"/>
    </source>
</evidence>
<dbReference type="InterPro" id="IPR004150">
    <property type="entry name" value="NAD_DNA_ligase_OB"/>
</dbReference>
<dbReference type="HAMAP" id="MF_01588">
    <property type="entry name" value="DNA_ligase_A"/>
    <property type="match status" value="1"/>
</dbReference>
<keyword evidence="10 13" id="KW-0234">DNA repair</keyword>
<dbReference type="InterPro" id="IPR018239">
    <property type="entry name" value="DNA_ligase_AS"/>
</dbReference>
<feature type="binding site" evidence="13">
    <location>
        <begin position="43"/>
        <end position="47"/>
    </location>
    <ligand>
        <name>NAD(+)</name>
        <dbReference type="ChEBI" id="CHEBI:57540"/>
    </ligand>
</feature>
<dbReference type="GO" id="GO:0003911">
    <property type="term" value="F:DNA ligase (NAD+) activity"/>
    <property type="evidence" value="ECO:0007669"/>
    <property type="project" value="UniProtKB-UniRule"/>
</dbReference>
<keyword evidence="6 13" id="KW-0227">DNA damage</keyword>
<keyword evidence="3 13" id="KW-0436">Ligase</keyword>
<feature type="active site" description="N6-AMP-lysine intermediate" evidence="13">
    <location>
        <position position="121"/>
    </location>
</feature>
<dbReference type="Pfam" id="PF01653">
    <property type="entry name" value="DNA_ligase_aden"/>
    <property type="match status" value="1"/>
</dbReference>
<dbReference type="SMART" id="SM00532">
    <property type="entry name" value="LIGANc"/>
    <property type="match status" value="1"/>
</dbReference>
<comment type="caution">
    <text evidence="16">The sequence shown here is derived from an EMBL/GenBank/DDBJ whole genome shotgun (WGS) entry which is preliminary data.</text>
</comment>
<keyword evidence="4 13" id="KW-0235">DNA replication</keyword>
<dbReference type="SUPFAM" id="SSF56091">
    <property type="entry name" value="DNA ligase/mRNA capping enzyme, catalytic domain"/>
    <property type="match status" value="1"/>
</dbReference>
<evidence type="ECO:0000256" key="8">
    <source>
        <dbReference type="ARBA" id="ARBA00022842"/>
    </source>
</evidence>
<evidence type="ECO:0000256" key="1">
    <source>
        <dbReference type="ARBA" id="ARBA00012722"/>
    </source>
</evidence>
<dbReference type="GO" id="GO:0046872">
    <property type="term" value="F:metal ion binding"/>
    <property type="evidence" value="ECO:0007669"/>
    <property type="project" value="UniProtKB-KW"/>
</dbReference>
<feature type="binding site" evidence="13">
    <location>
        <position position="447"/>
    </location>
    <ligand>
        <name>Zn(2+)</name>
        <dbReference type="ChEBI" id="CHEBI:29105"/>
    </ligand>
</feature>
<dbReference type="InterPro" id="IPR010994">
    <property type="entry name" value="RuvA_2-like"/>
</dbReference>
<dbReference type="InterPro" id="IPR013840">
    <property type="entry name" value="DNAligase_N"/>
</dbReference>
<dbReference type="Gene3D" id="3.40.50.10190">
    <property type="entry name" value="BRCT domain"/>
    <property type="match status" value="1"/>
</dbReference>
<sequence length="701" mass="77616">MHVSDFDEAGFDEAGLRRRWNELADEVRYHRERYYNEQPEIPDAEFDELLRRLAKLEKDYPQLAVPDSPTMEVGAPVPEESSFANVEHLAPMLSLDNAFDDGELRDWLARTPAPAYLTELKIDGLSVDLVYRNGRLDRAATRGDGTTGEDITANARVIEDIPHELTATEEYPVPELIEIRGEVYMNPEDFAVINEERVKLAEGQGKKPETFANPRNAAAGGLRMKNTEEVKKRRLRMIAHGLGAREGFAPDSQWDAYKALEAWGLPVSPYTKRVTSSAEVLAQVEYWGEHRHDAFFEMDGLVVKVDDLSTQRALGATSRAPRWAIAFKYPPEEVTTKLLRIEVGVGRTGRVTPYAVMEPVFVAGTTVSMATLHNQTEVKRKGVLIGDTVVIRKAGEIIPEVLGPVVSQRDGSEYEWRFPSECPSCGSTLAPQKEGDADWRCPNARSCPAQLGARLEYLASRKAFDIEALGEKGAHDLIASGVVVDESDLFGINEEVLMNSTVYTRTVKKDKTKREINASGRKLLENLETARQADFWRVLIALSIRHVGPTAARALATRFGSMQALRDADVDKIADVDGVGMTIANSLQDWFSVDWHRAIVDKWAQAGVTMEVEASQRMEQTLEGKTIVVTGTLEGFSRDSAKEAIVSRGGKATGSVSKKTDYLVAGENAGSKETKARDLGVRILSEEEFVQLLDGALIAEH</sequence>
<feature type="binding site" evidence="13">
    <location>
        <begin position="94"/>
        <end position="95"/>
    </location>
    <ligand>
        <name>NAD(+)</name>
        <dbReference type="ChEBI" id="CHEBI:57540"/>
    </ligand>
</feature>
<dbReference type="NCBIfam" id="NF005932">
    <property type="entry name" value="PRK07956.1"/>
    <property type="match status" value="1"/>
</dbReference>
<dbReference type="SUPFAM" id="SSF50249">
    <property type="entry name" value="Nucleic acid-binding proteins"/>
    <property type="match status" value="1"/>
</dbReference>
<dbReference type="Pfam" id="PF00533">
    <property type="entry name" value="BRCT"/>
    <property type="match status" value="1"/>
</dbReference>
<feature type="binding site" evidence="13">
    <location>
        <position position="142"/>
    </location>
    <ligand>
        <name>NAD(+)</name>
        <dbReference type="ChEBI" id="CHEBI:57540"/>
    </ligand>
</feature>
<dbReference type="GO" id="GO:0006260">
    <property type="term" value="P:DNA replication"/>
    <property type="evidence" value="ECO:0007669"/>
    <property type="project" value="UniProtKB-KW"/>
</dbReference>
<gene>
    <name evidence="13 16" type="primary">ligA</name>
    <name evidence="16" type="ORF">QPX42_01350</name>
</gene>
<dbReference type="Pfam" id="PF03119">
    <property type="entry name" value="DNA_ligase_ZBD"/>
    <property type="match status" value="1"/>
</dbReference>
<dbReference type="Gene3D" id="6.20.10.30">
    <property type="match status" value="1"/>
</dbReference>
<dbReference type="PIRSF" id="PIRSF001604">
    <property type="entry name" value="LigA"/>
    <property type="match status" value="1"/>
</dbReference>
<dbReference type="FunFam" id="1.10.150.20:FF:000006">
    <property type="entry name" value="DNA ligase"/>
    <property type="match status" value="1"/>
</dbReference>
<dbReference type="InterPro" id="IPR012340">
    <property type="entry name" value="NA-bd_OB-fold"/>
</dbReference>
<keyword evidence="13" id="KW-0464">Manganese</keyword>
<keyword evidence="7 13" id="KW-0862">Zinc</keyword>
<dbReference type="Pfam" id="PF12826">
    <property type="entry name" value="HHH_2"/>
    <property type="match status" value="1"/>
</dbReference>
<evidence type="ECO:0000313" key="16">
    <source>
        <dbReference type="EMBL" id="MDK4306205.1"/>
    </source>
</evidence>
<evidence type="ECO:0000256" key="13">
    <source>
        <dbReference type="HAMAP-Rule" id="MF_01588"/>
    </source>
</evidence>
<feature type="binding site" evidence="13">
    <location>
        <position position="422"/>
    </location>
    <ligand>
        <name>Zn(2+)</name>
        <dbReference type="ChEBI" id="CHEBI:29105"/>
    </ligand>
</feature>
<dbReference type="Gene3D" id="2.40.50.140">
    <property type="entry name" value="Nucleic acid-binding proteins"/>
    <property type="match status" value="1"/>
</dbReference>
<evidence type="ECO:0000313" key="17">
    <source>
        <dbReference type="Proteomes" id="UP001224412"/>
    </source>
</evidence>
<dbReference type="InterPro" id="IPR036420">
    <property type="entry name" value="BRCT_dom_sf"/>
</dbReference>
<dbReference type="SMART" id="SM00292">
    <property type="entry name" value="BRCT"/>
    <property type="match status" value="1"/>
</dbReference>
<dbReference type="GO" id="GO:0005829">
    <property type="term" value="C:cytosol"/>
    <property type="evidence" value="ECO:0007669"/>
    <property type="project" value="TreeGrafter"/>
</dbReference>
<dbReference type="InterPro" id="IPR001679">
    <property type="entry name" value="DNA_ligase"/>
</dbReference>
<dbReference type="Gene3D" id="3.30.470.30">
    <property type="entry name" value="DNA ligase/mRNA capping enzyme"/>
    <property type="match status" value="1"/>
</dbReference>
<evidence type="ECO:0000256" key="2">
    <source>
        <dbReference type="ARBA" id="ARBA00013308"/>
    </source>
</evidence>
<comment type="cofactor">
    <cofactor evidence="13">
        <name>Mg(2+)</name>
        <dbReference type="ChEBI" id="CHEBI:18420"/>
    </cofactor>
    <cofactor evidence="13">
        <name>Mn(2+)</name>
        <dbReference type="ChEBI" id="CHEBI:29035"/>
    </cofactor>
</comment>
<evidence type="ECO:0000259" key="15">
    <source>
        <dbReference type="PROSITE" id="PS50172"/>
    </source>
</evidence>
<dbReference type="EMBL" id="JASNVH010000002">
    <property type="protein sequence ID" value="MDK4306205.1"/>
    <property type="molecule type" value="Genomic_DNA"/>
</dbReference>
<protein>
    <recommendedName>
        <fullName evidence="2 13">DNA ligase</fullName>
        <ecNumber evidence="1 13">6.5.1.2</ecNumber>
    </recommendedName>
    <alternativeName>
        <fullName evidence="13">Polydeoxyribonucleotide synthase [NAD(+)]</fullName>
    </alternativeName>
</protein>
<dbReference type="FunFam" id="2.40.50.140:FF:000012">
    <property type="entry name" value="DNA ligase"/>
    <property type="match status" value="1"/>
</dbReference>
<dbReference type="InterPro" id="IPR033136">
    <property type="entry name" value="DNA_ligase_CS"/>
</dbReference>
<dbReference type="Proteomes" id="UP001224412">
    <property type="component" value="Unassembled WGS sequence"/>
</dbReference>
<feature type="domain" description="BRCT" evidence="15">
    <location>
        <begin position="617"/>
        <end position="701"/>
    </location>
</feature>
<dbReference type="PROSITE" id="PS01056">
    <property type="entry name" value="DNA_LIGASE_N2"/>
    <property type="match status" value="1"/>
</dbReference>
<evidence type="ECO:0000256" key="9">
    <source>
        <dbReference type="ARBA" id="ARBA00023027"/>
    </source>
</evidence>
<dbReference type="PANTHER" id="PTHR23389">
    <property type="entry name" value="CHROMOSOME TRANSMISSION FIDELITY FACTOR 18"/>
    <property type="match status" value="1"/>
</dbReference>
<feature type="binding site" evidence="13">
    <location>
        <position position="119"/>
    </location>
    <ligand>
        <name>NAD(+)</name>
        <dbReference type="ChEBI" id="CHEBI:57540"/>
    </ligand>
</feature>
<keyword evidence="5 13" id="KW-0479">Metal-binding</keyword>
<dbReference type="Gene3D" id="1.10.150.20">
    <property type="entry name" value="5' to 3' exonuclease, C-terminal subdomain"/>
    <property type="match status" value="2"/>
</dbReference>
<keyword evidence="9 13" id="KW-0520">NAD</keyword>
<dbReference type="Gene3D" id="1.10.287.610">
    <property type="entry name" value="Helix hairpin bin"/>
    <property type="match status" value="1"/>
</dbReference>
<proteinExistence type="inferred from homology"/>
<evidence type="ECO:0000256" key="5">
    <source>
        <dbReference type="ARBA" id="ARBA00022723"/>
    </source>
</evidence>
<evidence type="ECO:0000256" key="11">
    <source>
        <dbReference type="ARBA" id="ARBA00034005"/>
    </source>
</evidence>
<dbReference type="FunFam" id="3.40.50.10190:FF:000054">
    <property type="entry name" value="DNA ligase"/>
    <property type="match status" value="1"/>
</dbReference>
<dbReference type="RefSeq" id="WP_064833599.1">
    <property type="nucleotide sequence ID" value="NZ_CP051667.1"/>
</dbReference>
<comment type="catalytic activity">
    <reaction evidence="11 13 14">
        <text>NAD(+) + (deoxyribonucleotide)n-3'-hydroxyl + 5'-phospho-(deoxyribonucleotide)m = (deoxyribonucleotide)n+m + AMP + beta-nicotinamide D-nucleotide.</text>
        <dbReference type="EC" id="6.5.1.2"/>
    </reaction>
</comment>
<feature type="binding site" evidence="13">
    <location>
        <position position="441"/>
    </location>
    <ligand>
        <name>Zn(2+)</name>
        <dbReference type="ChEBI" id="CHEBI:29105"/>
    </ligand>
</feature>
<dbReference type="Pfam" id="PF03120">
    <property type="entry name" value="OB_DNA_ligase"/>
    <property type="match status" value="1"/>
</dbReference>
<dbReference type="EC" id="6.5.1.2" evidence="1 13"/>
<feature type="binding site" evidence="13">
    <location>
        <position position="304"/>
    </location>
    <ligand>
        <name>NAD(+)</name>
        <dbReference type="ChEBI" id="CHEBI:57540"/>
    </ligand>
</feature>
<dbReference type="NCBIfam" id="TIGR00575">
    <property type="entry name" value="dnlj"/>
    <property type="match status" value="1"/>
</dbReference>
<dbReference type="SUPFAM" id="SSF52113">
    <property type="entry name" value="BRCT domain"/>
    <property type="match status" value="1"/>
</dbReference>
<accession>A0AAP4BPT1</accession>
<evidence type="ECO:0000256" key="7">
    <source>
        <dbReference type="ARBA" id="ARBA00022833"/>
    </source>
</evidence>
<evidence type="ECO:0000256" key="14">
    <source>
        <dbReference type="RuleBase" id="RU000618"/>
    </source>
</evidence>
<dbReference type="AlphaFoldDB" id="A0AAP4BPT1"/>
<feature type="binding site" evidence="13">
    <location>
        <position position="182"/>
    </location>
    <ligand>
        <name>NAD(+)</name>
        <dbReference type="ChEBI" id="CHEBI:57540"/>
    </ligand>
</feature>
<comment type="similarity">
    <text evidence="12 13">Belongs to the NAD-dependent DNA ligase family. LigA subfamily.</text>
</comment>